<evidence type="ECO:0000259" key="1">
    <source>
        <dbReference type="Pfam" id="PF13086"/>
    </source>
</evidence>
<name>A0A8E1UQJ0_9BACT</name>
<evidence type="ECO:0000313" key="3">
    <source>
        <dbReference type="EMBL" id="KOO67999.1"/>
    </source>
</evidence>
<dbReference type="EMBL" id="LFQU01000020">
    <property type="protein sequence ID" value="KOO67999.1"/>
    <property type="molecule type" value="Genomic_DNA"/>
</dbReference>
<dbReference type="InterPro" id="IPR027417">
    <property type="entry name" value="P-loop_NTPase"/>
</dbReference>
<dbReference type="InterPro" id="IPR041677">
    <property type="entry name" value="DNA2/NAM7_AAA_11"/>
</dbReference>
<dbReference type="CDD" id="cd18808">
    <property type="entry name" value="SF1_C_Upf1"/>
    <property type="match status" value="1"/>
</dbReference>
<organism evidence="3 4">
    <name type="scientific">Xylanibacter rarus</name>
    <dbReference type="NCBI Taxonomy" id="1676614"/>
    <lineage>
        <taxon>Bacteria</taxon>
        <taxon>Pseudomonadati</taxon>
        <taxon>Bacteroidota</taxon>
        <taxon>Bacteroidia</taxon>
        <taxon>Bacteroidales</taxon>
        <taxon>Prevotellaceae</taxon>
        <taxon>Xylanibacter</taxon>
    </lineage>
</organism>
<keyword evidence="4" id="KW-1185">Reference proteome</keyword>
<feature type="domain" description="DNA2/NAM7 helicase helicase" evidence="1">
    <location>
        <begin position="805"/>
        <end position="885"/>
    </location>
</feature>
<dbReference type="PANTHER" id="PTHR10887">
    <property type="entry name" value="DNA2/NAM7 HELICASE FAMILY"/>
    <property type="match status" value="1"/>
</dbReference>
<proteinExistence type="predicted"/>
<keyword evidence="3" id="KW-0347">Helicase</keyword>
<evidence type="ECO:0000313" key="4">
    <source>
        <dbReference type="Proteomes" id="UP000036951"/>
    </source>
</evidence>
<reference evidence="3 4" key="1">
    <citation type="submission" date="2015-06" db="EMBL/GenBank/DDBJ databases">
        <title>Prevotella sp. 109, sp. nov., a novel member of the family Prevotellaceae isolated from human faeces.</title>
        <authorList>
            <person name="Shkoporov A.N."/>
            <person name="Chaplin A.V."/>
            <person name="Kafarskaia L.I."/>
            <person name="Efimov B.A."/>
        </authorList>
    </citation>
    <scope>NUCLEOTIDE SEQUENCE [LARGE SCALE GENOMIC DNA]</scope>
    <source>
        <strain evidence="3 4">109</strain>
    </source>
</reference>
<dbReference type="PANTHER" id="PTHR10887:SF495">
    <property type="entry name" value="HELICASE SENATAXIN ISOFORM X1-RELATED"/>
    <property type="match status" value="1"/>
</dbReference>
<protein>
    <submittedName>
        <fullName evidence="3">DNA helicase</fullName>
    </submittedName>
</protein>
<accession>A0A8E1UQJ0</accession>
<dbReference type="Pfam" id="PF13087">
    <property type="entry name" value="AAA_12"/>
    <property type="match status" value="1"/>
</dbReference>
<dbReference type="RefSeq" id="WP_053398722.1">
    <property type="nucleotide sequence ID" value="NZ_LFQU01000020.1"/>
</dbReference>
<comment type="caution">
    <text evidence="3">The sequence shown here is derived from an EMBL/GenBank/DDBJ whole genome shotgun (WGS) entry which is preliminary data.</text>
</comment>
<keyword evidence="3" id="KW-0067">ATP-binding</keyword>
<keyword evidence="3" id="KW-0547">Nucleotide-binding</keyword>
<dbReference type="Gene3D" id="3.40.50.300">
    <property type="entry name" value="P-loop containing nucleotide triphosphate hydrolases"/>
    <property type="match status" value="2"/>
</dbReference>
<gene>
    <name evidence="3" type="ORF">ACU52_10350</name>
</gene>
<dbReference type="InterPro" id="IPR041679">
    <property type="entry name" value="DNA2/NAM7-like_C"/>
</dbReference>
<dbReference type="InterPro" id="IPR045055">
    <property type="entry name" value="DNA2/NAM7-like"/>
</dbReference>
<feature type="domain" description="DNA2/NAM7 helicase helicase" evidence="1">
    <location>
        <begin position="702"/>
        <end position="780"/>
    </location>
</feature>
<dbReference type="Pfam" id="PF13086">
    <property type="entry name" value="AAA_11"/>
    <property type="match status" value="2"/>
</dbReference>
<evidence type="ECO:0000259" key="2">
    <source>
        <dbReference type="Pfam" id="PF13087"/>
    </source>
</evidence>
<keyword evidence="3" id="KW-0378">Hydrolase</keyword>
<feature type="domain" description="DNA2/NAM7 helicase-like C-terminal" evidence="2">
    <location>
        <begin position="908"/>
        <end position="1125"/>
    </location>
</feature>
<dbReference type="AlphaFoldDB" id="A0A8E1UQJ0"/>
<dbReference type="SUPFAM" id="SSF52540">
    <property type="entry name" value="P-loop containing nucleoside triphosphate hydrolases"/>
    <property type="match status" value="1"/>
</dbReference>
<dbReference type="GO" id="GO:0004386">
    <property type="term" value="F:helicase activity"/>
    <property type="evidence" value="ECO:0007669"/>
    <property type="project" value="UniProtKB-KW"/>
</dbReference>
<dbReference type="InterPro" id="IPR047187">
    <property type="entry name" value="SF1_C_Upf1"/>
</dbReference>
<sequence>MNYKDVNSELFSRVLELTRLYDTADAKSVNKMAHETLVLTCHEGLRDTGQAFGNLFSQVDYLCKRHNVKLPDWIAVQAMRRHTNSSEPLSREDFFYDMRALSRFISAVTGTDVPGELLRVLPAERKPYTKAEGTDVRYVRCIVRGFDDKYIYVSAEEVLGGAMLAADYTADDLTYLSELLREGMQLNLLDCKLEGSCTYSGSEGDVKCDIIVPSLVIVEPDYLIDISSISACFKEYGHHPLIYTLDRMKPRANSQAILLGNLAGSVLDDIINSHGTYNMASTLKKSFSEKALEYSTCTDFNPAVFKANAAVQASNINAAVTGMFGEYDRSRVVLEPSFVCERLGLQGRVDLMTTDFRLLVEQKSGRNLNIERAAQSGGKGLQLEPHYVQLLLYYGVLRYNFNLGFNKTDIRLLYSKYPPAQGFLAVAFYRKLFAEAISLRNKIVAADFDIALDGFDSVLPELTPATLNTTKTASSFFQRYLLPQIETVTGPLAAMPPLEREYFCRMMTFVYREQLLGKVGSQEGVTSCSADLWNMPLAEKLETGNIYTGLTIKAKECAEGSSVPDRITLSVPGQGEGFLPNFRRGDMIYLYQYRADSVPDVRNAILYKGNIDELHTDEITVVLTDGQQNPDVLQVQHPEDMPDDMHKAMVYAVEHAGTDASGSSGARALLEFVTAPDDRRSLLLGQRAPRRNESVRLTKSYNPSYDDILLAAMQASDYYLLVGPPGTGKTSMALRFMVEEELTRPGASVLLMAYTNRAVDEICAMLEDASLDYLRLGSEYSCDRRFKHRLIGEAVRNCPRLSDIRERIASVRIITATTSMLMSRPFVFSLKHFSLAIVDEASQILEPGLIGLLAAHDHEGGVRTRCSIDRFILVGDHKQLPAVVLQSETESAVSSESLRAIGLDNCRNSLFERLLRTERAAGRTEFTGVLRRHGRMHPDVAEFPCREFYASEHLEPVPLKHQKETSLNYADTGLTDKLDTLLRTHRMIFIPSQPCRRPDVSDKVNTSEATIVADLLSRLYSMLGSSFSASRSVGVIVPYRNQIAVIRKEIEKTGIKELEDISIDTVERYQGSQRDVIIYSFTVQNRWQLEFLAANCFMDDARIIDRKLNVAMTRARRQMIMTGNVETLSHNAVFREMISYVESKGGLFRYYE</sequence>
<dbReference type="Proteomes" id="UP000036951">
    <property type="component" value="Unassembled WGS sequence"/>
</dbReference>